<evidence type="ECO:0000313" key="1">
    <source>
        <dbReference type="EMBL" id="KAI3370397.1"/>
    </source>
</evidence>
<gene>
    <name evidence="1" type="ORF">L3Q82_025157</name>
</gene>
<accession>A0ACB8WRE5</accession>
<name>A0ACB8WRE5_9TELE</name>
<sequence length="616" mass="66604">MGLDWTDVGSSSNVADSPSPSVSVSRCVDQACSPPIGNLASGRTLLTLSSCCGNSSLHRRSCLHPPVTPHLCHKDAHPSAHMSDDPFLHPDTWWASGAGTTTQELQDEIRLDLETQFCLSHVVLVFRSPRPAAMAIERSADFGKTWETLKLFAHNCSMEFGLPDDFTQAGSLCTSRYSSATPCIGGEVILRTLEPTSAKTLDPYSPEALARLILTNLRIRLIKAQSCPAELNPPAEWTSPIASALTSTSTTDSPASAPYAIYTLLARGTCLCHGHAEHCVAQNISRDTRQDSNMVSGRCLCTHHTAGDHCEKCAPLYNDRPWRPANSSSGESNPCQKCQCHGHADSCYFSQRAWLSSGGTSGGVCDGCRHNTVGRRCQRCRHGYHRHPSLPLNSLHACTRCWCDPQGTLPLRPGEEGPWCHPRSGQCHCKAGVGGTSCNHCLPGYWGFGEEGCKACACPHSCDQTTGQCLDSYSNNQVFNVAIGGKIPDLDHMFTVEEEAQWSKELAVSALHYTVIKASVLSAHDKGSHAEVQVKVRKVLRSGRVALYLGTISIYPLSWTSRGCTCPILNPGMEYLLAGPEEAGTGRLLVTMQSVVVHWTPRLGLLISEGLKNGCP</sequence>
<reference evidence="1" key="1">
    <citation type="submission" date="2022-04" db="EMBL/GenBank/DDBJ databases">
        <title>Jade perch genome.</title>
        <authorList>
            <person name="Chao B."/>
        </authorList>
    </citation>
    <scope>NUCLEOTIDE SEQUENCE</scope>
    <source>
        <strain evidence="1">CB-2022</strain>
    </source>
</reference>
<evidence type="ECO:0000313" key="2">
    <source>
        <dbReference type="Proteomes" id="UP000831701"/>
    </source>
</evidence>
<protein>
    <submittedName>
        <fullName evidence="1">Uncharacterized protein</fullName>
    </submittedName>
</protein>
<organism evidence="1 2">
    <name type="scientific">Scortum barcoo</name>
    <name type="common">barcoo grunter</name>
    <dbReference type="NCBI Taxonomy" id="214431"/>
    <lineage>
        <taxon>Eukaryota</taxon>
        <taxon>Metazoa</taxon>
        <taxon>Chordata</taxon>
        <taxon>Craniata</taxon>
        <taxon>Vertebrata</taxon>
        <taxon>Euteleostomi</taxon>
        <taxon>Actinopterygii</taxon>
        <taxon>Neopterygii</taxon>
        <taxon>Teleostei</taxon>
        <taxon>Neoteleostei</taxon>
        <taxon>Acanthomorphata</taxon>
        <taxon>Eupercaria</taxon>
        <taxon>Centrarchiformes</taxon>
        <taxon>Terapontoidei</taxon>
        <taxon>Terapontidae</taxon>
        <taxon>Scortum</taxon>
    </lineage>
</organism>
<proteinExistence type="predicted"/>
<dbReference type="Proteomes" id="UP000831701">
    <property type="component" value="Chromosome 7"/>
</dbReference>
<keyword evidence="2" id="KW-1185">Reference proteome</keyword>
<dbReference type="EMBL" id="CM041537">
    <property type="protein sequence ID" value="KAI3370397.1"/>
    <property type="molecule type" value="Genomic_DNA"/>
</dbReference>
<comment type="caution">
    <text evidence="1">The sequence shown here is derived from an EMBL/GenBank/DDBJ whole genome shotgun (WGS) entry which is preliminary data.</text>
</comment>